<gene>
    <name evidence="2" type="ORF">Tci_892608</name>
</gene>
<organism evidence="2">
    <name type="scientific">Tanacetum cinerariifolium</name>
    <name type="common">Dalmatian daisy</name>
    <name type="synonym">Chrysanthemum cinerariifolium</name>
    <dbReference type="NCBI Taxonomy" id="118510"/>
    <lineage>
        <taxon>Eukaryota</taxon>
        <taxon>Viridiplantae</taxon>
        <taxon>Streptophyta</taxon>
        <taxon>Embryophyta</taxon>
        <taxon>Tracheophyta</taxon>
        <taxon>Spermatophyta</taxon>
        <taxon>Magnoliopsida</taxon>
        <taxon>eudicotyledons</taxon>
        <taxon>Gunneridae</taxon>
        <taxon>Pentapetalae</taxon>
        <taxon>asterids</taxon>
        <taxon>campanulids</taxon>
        <taxon>Asterales</taxon>
        <taxon>Asteraceae</taxon>
        <taxon>Asteroideae</taxon>
        <taxon>Anthemideae</taxon>
        <taxon>Anthemidinae</taxon>
        <taxon>Tanacetum</taxon>
    </lineage>
</organism>
<feature type="compositionally biased region" description="Basic residues" evidence="1">
    <location>
        <begin position="124"/>
        <end position="140"/>
    </location>
</feature>
<feature type="compositionally biased region" description="Basic residues" evidence="1">
    <location>
        <begin position="43"/>
        <end position="55"/>
    </location>
</feature>
<reference evidence="2" key="1">
    <citation type="journal article" date="2019" name="Sci. Rep.">
        <title>Draft genome of Tanacetum cinerariifolium, the natural source of mosquito coil.</title>
        <authorList>
            <person name="Yamashiro T."/>
            <person name="Shiraishi A."/>
            <person name="Satake H."/>
            <person name="Nakayama K."/>
        </authorList>
    </citation>
    <scope>NUCLEOTIDE SEQUENCE</scope>
</reference>
<protein>
    <submittedName>
        <fullName evidence="2">Uncharacterized protein</fullName>
    </submittedName>
</protein>
<name>A0A699UGL0_TANCI</name>
<sequence>TAERQTDAKGRDGRKRLQRRPGQCRRRPEEGRAAGREQWRSVRVPRRIQNRRRHTAARDRAESRWRLPQFLPEHPGPGVAPRCRAGRRHLVGPQERPCAARRGRSVGAEPGQRNARRPPAFDHHWRRRGQRSRIPWRHRHPPEPRRR</sequence>
<feature type="non-terminal residue" evidence="2">
    <location>
        <position position="1"/>
    </location>
</feature>
<feature type="non-terminal residue" evidence="2">
    <location>
        <position position="147"/>
    </location>
</feature>
<dbReference type="EMBL" id="BKCJ011323698">
    <property type="protein sequence ID" value="GFD20639.1"/>
    <property type="molecule type" value="Genomic_DNA"/>
</dbReference>
<feature type="region of interest" description="Disordered" evidence="1">
    <location>
        <begin position="1"/>
        <end position="147"/>
    </location>
</feature>
<feature type="compositionally biased region" description="Basic residues" evidence="1">
    <location>
        <begin position="12"/>
        <end position="25"/>
    </location>
</feature>
<dbReference type="AlphaFoldDB" id="A0A699UGL0"/>
<proteinExistence type="predicted"/>
<feature type="compositionally biased region" description="Basic and acidic residues" evidence="1">
    <location>
        <begin position="56"/>
        <end position="65"/>
    </location>
</feature>
<comment type="caution">
    <text evidence="2">The sequence shown here is derived from an EMBL/GenBank/DDBJ whole genome shotgun (WGS) entry which is preliminary data.</text>
</comment>
<evidence type="ECO:0000256" key="1">
    <source>
        <dbReference type="SAM" id="MobiDB-lite"/>
    </source>
</evidence>
<accession>A0A699UGL0</accession>
<feature type="compositionally biased region" description="Basic and acidic residues" evidence="1">
    <location>
        <begin position="1"/>
        <end position="11"/>
    </location>
</feature>
<feature type="compositionally biased region" description="Basic and acidic residues" evidence="1">
    <location>
        <begin position="26"/>
        <end position="40"/>
    </location>
</feature>
<evidence type="ECO:0000313" key="2">
    <source>
        <dbReference type="EMBL" id="GFD20639.1"/>
    </source>
</evidence>